<dbReference type="STRING" id="1121395.SAMN02745215_04978"/>
<dbReference type="Pfam" id="PF00126">
    <property type="entry name" value="HTH_1"/>
    <property type="match status" value="1"/>
</dbReference>
<dbReference type="GO" id="GO:0003677">
    <property type="term" value="F:DNA binding"/>
    <property type="evidence" value="ECO:0007669"/>
    <property type="project" value="UniProtKB-KW"/>
</dbReference>
<dbReference type="PROSITE" id="PS50931">
    <property type="entry name" value="HTH_LYSR"/>
    <property type="match status" value="1"/>
</dbReference>
<accession>A0A1M7UXS9</accession>
<dbReference type="InterPro" id="IPR036388">
    <property type="entry name" value="WH-like_DNA-bd_sf"/>
</dbReference>
<sequence>MRLEQMEYLISLAETGSITQTAKYFFMSQQGISYSIQQLEKELNVKILHNNRNRVTFTAAGECILARAKDFVKQYQELQEELQSFQKDKNASYTTRLFLYIDPFMANTFLPRILKKLHKQSKIKLATKEQNLTLLMQTLANPSEVDGIGLVGLTEYYITDQFKQMFDFEPIHTCYLQVLVSETSPLAKLSAIGFEEIAQYPICLFASDYNSDEVNKDLFFGRTVKNLSVILQTTNVDMYRDMVNKNIAIGLTTDYLESFFHKSGLTGIPIKEPIQFYVGFIRRKGRAFSVMDEEFVAIAKEVLDSQLAKKVSQ</sequence>
<dbReference type="SUPFAM" id="SSF53850">
    <property type="entry name" value="Periplasmic binding protein-like II"/>
    <property type="match status" value="1"/>
</dbReference>
<evidence type="ECO:0000256" key="1">
    <source>
        <dbReference type="ARBA" id="ARBA00009437"/>
    </source>
</evidence>
<keyword evidence="2" id="KW-0805">Transcription regulation</keyword>
<dbReference type="Proteomes" id="UP000184010">
    <property type="component" value="Unassembled WGS sequence"/>
</dbReference>
<evidence type="ECO:0000313" key="6">
    <source>
        <dbReference type="EMBL" id="SHN87742.1"/>
    </source>
</evidence>
<evidence type="ECO:0000256" key="2">
    <source>
        <dbReference type="ARBA" id="ARBA00023015"/>
    </source>
</evidence>
<organism evidence="6 7">
    <name type="scientific">Desulfitobacterium chlororespirans DSM 11544</name>
    <dbReference type="NCBI Taxonomy" id="1121395"/>
    <lineage>
        <taxon>Bacteria</taxon>
        <taxon>Bacillati</taxon>
        <taxon>Bacillota</taxon>
        <taxon>Clostridia</taxon>
        <taxon>Eubacteriales</taxon>
        <taxon>Desulfitobacteriaceae</taxon>
        <taxon>Desulfitobacterium</taxon>
    </lineage>
</organism>
<dbReference type="CDD" id="cd05466">
    <property type="entry name" value="PBP2_LTTR_substrate"/>
    <property type="match status" value="1"/>
</dbReference>
<dbReference type="AlphaFoldDB" id="A0A1M7UXS9"/>
<dbReference type="Pfam" id="PF03466">
    <property type="entry name" value="LysR_substrate"/>
    <property type="match status" value="1"/>
</dbReference>
<keyword evidence="3" id="KW-0238">DNA-binding</keyword>
<dbReference type="EMBL" id="FRDN01000020">
    <property type="protein sequence ID" value="SHN87742.1"/>
    <property type="molecule type" value="Genomic_DNA"/>
</dbReference>
<comment type="similarity">
    <text evidence="1">Belongs to the LysR transcriptional regulatory family.</text>
</comment>
<keyword evidence="4" id="KW-0804">Transcription</keyword>
<feature type="domain" description="HTH lysR-type" evidence="5">
    <location>
        <begin position="1"/>
        <end position="58"/>
    </location>
</feature>
<dbReference type="InterPro" id="IPR050950">
    <property type="entry name" value="HTH-type_LysR_regulators"/>
</dbReference>
<dbReference type="InterPro" id="IPR000847">
    <property type="entry name" value="LysR_HTH_N"/>
</dbReference>
<reference evidence="7" key="1">
    <citation type="submission" date="2016-12" db="EMBL/GenBank/DDBJ databases">
        <authorList>
            <person name="Varghese N."/>
            <person name="Submissions S."/>
        </authorList>
    </citation>
    <scope>NUCLEOTIDE SEQUENCE [LARGE SCALE GENOMIC DNA]</scope>
    <source>
        <strain evidence="7">DSM 11544</strain>
    </source>
</reference>
<evidence type="ECO:0000259" key="5">
    <source>
        <dbReference type="PROSITE" id="PS50931"/>
    </source>
</evidence>
<dbReference type="Gene3D" id="3.40.190.290">
    <property type="match status" value="1"/>
</dbReference>
<dbReference type="PANTHER" id="PTHR30419:SF8">
    <property type="entry name" value="NITROGEN ASSIMILATION TRANSCRIPTIONAL ACTIVATOR-RELATED"/>
    <property type="match status" value="1"/>
</dbReference>
<dbReference type="RefSeq" id="WP_072775059.1">
    <property type="nucleotide sequence ID" value="NZ_FRDN01000020.1"/>
</dbReference>
<gene>
    <name evidence="6" type="ORF">SAMN02745215_04978</name>
</gene>
<proteinExistence type="inferred from homology"/>
<dbReference type="SUPFAM" id="SSF46785">
    <property type="entry name" value="Winged helix' DNA-binding domain"/>
    <property type="match status" value="1"/>
</dbReference>
<dbReference type="GO" id="GO:0003700">
    <property type="term" value="F:DNA-binding transcription factor activity"/>
    <property type="evidence" value="ECO:0007669"/>
    <property type="project" value="InterPro"/>
</dbReference>
<dbReference type="InterPro" id="IPR005119">
    <property type="entry name" value="LysR_subst-bd"/>
</dbReference>
<keyword evidence="7" id="KW-1185">Reference proteome</keyword>
<dbReference type="PANTHER" id="PTHR30419">
    <property type="entry name" value="HTH-TYPE TRANSCRIPTIONAL REGULATOR YBHD"/>
    <property type="match status" value="1"/>
</dbReference>
<dbReference type="InterPro" id="IPR036390">
    <property type="entry name" value="WH_DNA-bd_sf"/>
</dbReference>
<dbReference type="Gene3D" id="1.10.10.10">
    <property type="entry name" value="Winged helix-like DNA-binding domain superfamily/Winged helix DNA-binding domain"/>
    <property type="match status" value="1"/>
</dbReference>
<evidence type="ECO:0000313" key="7">
    <source>
        <dbReference type="Proteomes" id="UP000184010"/>
    </source>
</evidence>
<evidence type="ECO:0000256" key="3">
    <source>
        <dbReference type="ARBA" id="ARBA00023125"/>
    </source>
</evidence>
<protein>
    <submittedName>
        <fullName evidence="6">Transcriptional regulator, LysR family</fullName>
    </submittedName>
</protein>
<evidence type="ECO:0000256" key="4">
    <source>
        <dbReference type="ARBA" id="ARBA00023163"/>
    </source>
</evidence>
<dbReference type="GO" id="GO:0005829">
    <property type="term" value="C:cytosol"/>
    <property type="evidence" value="ECO:0007669"/>
    <property type="project" value="TreeGrafter"/>
</dbReference>
<name>A0A1M7UXS9_9FIRM</name>